<accession>A0ABR5DGF6</accession>
<evidence type="ECO:0000313" key="3">
    <source>
        <dbReference type="Proteomes" id="UP000033497"/>
    </source>
</evidence>
<dbReference type="Pfam" id="PF09537">
    <property type="entry name" value="DUF2383"/>
    <property type="match status" value="1"/>
</dbReference>
<dbReference type="InterPro" id="IPR011971">
    <property type="entry name" value="CHP02284"/>
</dbReference>
<proteinExistence type="predicted"/>
<dbReference type="InterPro" id="IPR019052">
    <property type="entry name" value="DUF2383"/>
</dbReference>
<gene>
    <name evidence="2" type="ORF">MB09_12705</name>
</gene>
<sequence>MDTVEKISKKVNALIEKNNDAYQGFKKAAENVDSFHLRDFMMDEATQRQEFAARLSRALRTYNPDFDPDTDGSFTGSMHRAWIDIKAALSMDNDESVLEECIRGEKASVDEYEDFLEDYPSLHSDISGAIRDQLSHIKQVLDRVKTLEDLH</sequence>
<organism evidence="2 3">
    <name type="scientific">Aequorivita vladivostokensis</name>
    <dbReference type="NCBI Taxonomy" id="171194"/>
    <lineage>
        <taxon>Bacteria</taxon>
        <taxon>Pseudomonadati</taxon>
        <taxon>Bacteroidota</taxon>
        <taxon>Flavobacteriia</taxon>
        <taxon>Flavobacteriales</taxon>
        <taxon>Flavobacteriaceae</taxon>
        <taxon>Aequorivita</taxon>
    </lineage>
</organism>
<dbReference type="NCBIfam" id="TIGR02284">
    <property type="entry name" value="PA2169 family four-helix-bundle protein"/>
    <property type="match status" value="1"/>
</dbReference>
<dbReference type="InterPro" id="IPR009078">
    <property type="entry name" value="Ferritin-like_SF"/>
</dbReference>
<reference evidence="2 3" key="1">
    <citation type="submission" date="2014-10" db="EMBL/GenBank/DDBJ databases">
        <title>Genome sequencing of Vitellibacter vladivostokensis KMM 3516.</title>
        <authorList>
            <person name="Thevarajoo S."/>
            <person name="Selvaratnam C."/>
            <person name="Goh K.M."/>
            <person name="Chong C.S."/>
        </authorList>
    </citation>
    <scope>NUCLEOTIDE SEQUENCE [LARGE SCALE GENOMIC DNA]</scope>
    <source>
        <strain evidence="2 3">KMM 3516</strain>
    </source>
</reference>
<evidence type="ECO:0000313" key="2">
    <source>
        <dbReference type="EMBL" id="KJJ37877.1"/>
    </source>
</evidence>
<comment type="caution">
    <text evidence="2">The sequence shown here is derived from an EMBL/GenBank/DDBJ whole genome shotgun (WGS) entry which is preliminary data.</text>
</comment>
<name>A0ABR5DGF6_9FLAO</name>
<dbReference type="EMBL" id="JSVU01000008">
    <property type="protein sequence ID" value="KJJ37877.1"/>
    <property type="molecule type" value="Genomic_DNA"/>
</dbReference>
<dbReference type="Gene3D" id="1.20.1260.10">
    <property type="match status" value="1"/>
</dbReference>
<dbReference type="InterPro" id="IPR012347">
    <property type="entry name" value="Ferritin-like"/>
</dbReference>
<dbReference type="SUPFAM" id="SSF47240">
    <property type="entry name" value="Ferritin-like"/>
    <property type="match status" value="1"/>
</dbReference>
<dbReference type="InterPro" id="IPR016920">
    <property type="entry name" value="UCP029477"/>
</dbReference>
<evidence type="ECO:0000259" key="1">
    <source>
        <dbReference type="Pfam" id="PF09537"/>
    </source>
</evidence>
<dbReference type="RefSeq" id="WP_045081274.1">
    <property type="nucleotide sequence ID" value="NZ_JSVU01000008.1"/>
</dbReference>
<feature type="domain" description="DUF2383" evidence="1">
    <location>
        <begin position="7"/>
        <end position="118"/>
    </location>
</feature>
<keyword evidence="3" id="KW-1185">Reference proteome</keyword>
<protein>
    <recommendedName>
        <fullName evidence="1">DUF2383 domain-containing protein</fullName>
    </recommendedName>
</protein>
<dbReference type="Proteomes" id="UP000033497">
    <property type="component" value="Unassembled WGS sequence"/>
</dbReference>
<dbReference type="PIRSF" id="PIRSF029477">
    <property type="entry name" value="UCP029477"/>
    <property type="match status" value="1"/>
</dbReference>